<evidence type="ECO:0000313" key="2">
    <source>
        <dbReference type="Proteomes" id="UP000245383"/>
    </source>
</evidence>
<dbReference type="AlphaFoldDB" id="A0A2T9YSK4"/>
<sequence>MSEGHSVLFDQDNFYQNQISAEAPTQNVEDLDFYQTTYSGSFTGQQYSNQPEFNQPSFNQSFADASFSQSTPAVEISWLSAFGTGGLPNEPPLLEGFALYTFL</sequence>
<dbReference type="STRING" id="133385.A0A2T9YSK4"/>
<name>A0A2T9YSK4_9FUNG</name>
<proteinExistence type="predicted"/>
<gene>
    <name evidence="1" type="ORF">BB561_001937</name>
</gene>
<keyword evidence="2" id="KW-1185">Reference proteome</keyword>
<evidence type="ECO:0000313" key="1">
    <source>
        <dbReference type="EMBL" id="PVU95234.1"/>
    </source>
</evidence>
<dbReference type="OrthoDB" id="440385at2759"/>
<reference evidence="1 2" key="1">
    <citation type="journal article" date="2018" name="MBio">
        <title>Comparative Genomics Reveals the Core Gene Toolbox for the Fungus-Insect Symbiosis.</title>
        <authorList>
            <person name="Wang Y."/>
            <person name="Stata M."/>
            <person name="Wang W."/>
            <person name="Stajich J.E."/>
            <person name="White M.M."/>
            <person name="Moncalvo J.M."/>
        </authorList>
    </citation>
    <scope>NUCLEOTIDE SEQUENCE [LARGE SCALE GENOMIC DNA]</scope>
    <source>
        <strain evidence="1 2">SWE-8-4</strain>
    </source>
</reference>
<dbReference type="EMBL" id="MBFR01000061">
    <property type="protein sequence ID" value="PVU95234.1"/>
    <property type="molecule type" value="Genomic_DNA"/>
</dbReference>
<accession>A0A2T9YSK4</accession>
<dbReference type="Proteomes" id="UP000245383">
    <property type="component" value="Unassembled WGS sequence"/>
</dbReference>
<organism evidence="1 2">
    <name type="scientific">Smittium simulii</name>
    <dbReference type="NCBI Taxonomy" id="133385"/>
    <lineage>
        <taxon>Eukaryota</taxon>
        <taxon>Fungi</taxon>
        <taxon>Fungi incertae sedis</taxon>
        <taxon>Zoopagomycota</taxon>
        <taxon>Kickxellomycotina</taxon>
        <taxon>Harpellomycetes</taxon>
        <taxon>Harpellales</taxon>
        <taxon>Legeriomycetaceae</taxon>
        <taxon>Smittium</taxon>
    </lineage>
</organism>
<comment type="caution">
    <text evidence="1">The sequence shown here is derived from an EMBL/GenBank/DDBJ whole genome shotgun (WGS) entry which is preliminary data.</text>
</comment>
<protein>
    <submittedName>
        <fullName evidence="1">Uncharacterized protein</fullName>
    </submittedName>
</protein>